<dbReference type="PANTHER" id="PTHR43685:SF5">
    <property type="entry name" value="GLYCOSYLTRANSFERASE EPSE-RELATED"/>
    <property type="match status" value="1"/>
</dbReference>
<organism evidence="5 6">
    <name type="scientific">Pseudobutyrivibrio ruminis</name>
    <dbReference type="NCBI Taxonomy" id="46206"/>
    <lineage>
        <taxon>Bacteria</taxon>
        <taxon>Bacillati</taxon>
        <taxon>Bacillota</taxon>
        <taxon>Clostridia</taxon>
        <taxon>Lachnospirales</taxon>
        <taxon>Lachnospiraceae</taxon>
        <taxon>Pseudobutyrivibrio</taxon>
    </lineage>
</organism>
<evidence type="ECO:0000256" key="1">
    <source>
        <dbReference type="ARBA" id="ARBA00006739"/>
    </source>
</evidence>
<evidence type="ECO:0000313" key="6">
    <source>
        <dbReference type="Proteomes" id="UP000766246"/>
    </source>
</evidence>
<evidence type="ECO:0000256" key="2">
    <source>
        <dbReference type="ARBA" id="ARBA00022676"/>
    </source>
</evidence>
<comment type="caution">
    <text evidence="5">The sequence shown here is derived from an EMBL/GenBank/DDBJ whole genome shotgun (WGS) entry which is preliminary data.</text>
</comment>
<dbReference type="Pfam" id="PF00535">
    <property type="entry name" value="Glycos_transf_2"/>
    <property type="match status" value="1"/>
</dbReference>
<keyword evidence="3" id="KW-0808">Transferase</keyword>
<dbReference type="InterPro" id="IPR001173">
    <property type="entry name" value="Glyco_trans_2-like"/>
</dbReference>
<dbReference type="AlphaFoldDB" id="A0A927YM31"/>
<feature type="domain" description="Glycosyltransferase 2-like" evidence="4">
    <location>
        <begin position="5"/>
        <end position="165"/>
    </location>
</feature>
<dbReference type="Gene3D" id="3.90.550.10">
    <property type="entry name" value="Spore Coat Polysaccharide Biosynthesis Protein SpsA, Chain A"/>
    <property type="match status" value="1"/>
</dbReference>
<dbReference type="InterPro" id="IPR029044">
    <property type="entry name" value="Nucleotide-diphossugar_trans"/>
</dbReference>
<proteinExistence type="inferred from homology"/>
<keyword evidence="2" id="KW-0328">Glycosyltransferase</keyword>
<evidence type="ECO:0000259" key="4">
    <source>
        <dbReference type="Pfam" id="PF00535"/>
    </source>
</evidence>
<dbReference type="EMBL" id="SVER01000004">
    <property type="protein sequence ID" value="MBE5918587.1"/>
    <property type="molecule type" value="Genomic_DNA"/>
</dbReference>
<accession>A0A927YM31</accession>
<comment type="similarity">
    <text evidence="1">Belongs to the glycosyltransferase 2 family.</text>
</comment>
<sequence>MNKFSVLMSVYNKEKKENIIECFESIMAQTKRPNEWVVVEDGPLTDELYAVLDNYEKKTKGIMKRVRLEKNSGLGVALGIGVEACANELIARMDTDDIAINDRFEKQLEAFDNDDMLDICGTYIDEFENEKDNVVASRIVPLTDLEIKKYQRRRDAFNHMTVMFKKSAVLKAGNYKACPLMEDTYLWVRMMQNGAKCKNIPESLVLARVGEGMYERRGGIMYFDKYRKARRIILKTGYITSWDYIYTVFIQFIVAIIPNRIRGGVYKRILHKKNKVNGQH</sequence>
<dbReference type="InterPro" id="IPR050834">
    <property type="entry name" value="Glycosyltransf_2"/>
</dbReference>
<evidence type="ECO:0000256" key="3">
    <source>
        <dbReference type="ARBA" id="ARBA00022679"/>
    </source>
</evidence>
<dbReference type="SUPFAM" id="SSF53448">
    <property type="entry name" value="Nucleotide-diphospho-sugar transferases"/>
    <property type="match status" value="1"/>
</dbReference>
<name>A0A927YM31_9FIRM</name>
<dbReference type="GO" id="GO:0016757">
    <property type="term" value="F:glycosyltransferase activity"/>
    <property type="evidence" value="ECO:0007669"/>
    <property type="project" value="UniProtKB-KW"/>
</dbReference>
<evidence type="ECO:0000313" key="5">
    <source>
        <dbReference type="EMBL" id="MBE5918587.1"/>
    </source>
</evidence>
<dbReference type="Proteomes" id="UP000766246">
    <property type="component" value="Unassembled WGS sequence"/>
</dbReference>
<dbReference type="PANTHER" id="PTHR43685">
    <property type="entry name" value="GLYCOSYLTRANSFERASE"/>
    <property type="match status" value="1"/>
</dbReference>
<reference evidence="5" key="1">
    <citation type="submission" date="2019-04" db="EMBL/GenBank/DDBJ databases">
        <title>Evolution of Biomass-Degrading Anaerobic Consortia Revealed by Metagenomics.</title>
        <authorList>
            <person name="Peng X."/>
        </authorList>
    </citation>
    <scope>NUCLEOTIDE SEQUENCE</scope>
    <source>
        <strain evidence="5">SIG311</strain>
    </source>
</reference>
<protein>
    <submittedName>
        <fullName evidence="5">Glycosyltransferase</fullName>
    </submittedName>
</protein>
<gene>
    <name evidence="5" type="ORF">E7272_01975</name>
</gene>